<dbReference type="AlphaFoldDB" id="A0A3N4MIL6"/>
<dbReference type="InParanoid" id="A0A3N4MIL6"/>
<feature type="compositionally biased region" description="Polar residues" evidence="4">
    <location>
        <begin position="17"/>
        <end position="28"/>
    </location>
</feature>
<organism evidence="6 7">
    <name type="scientific">Terfezia boudieri ATCC MYA-4762</name>
    <dbReference type="NCBI Taxonomy" id="1051890"/>
    <lineage>
        <taxon>Eukaryota</taxon>
        <taxon>Fungi</taxon>
        <taxon>Dikarya</taxon>
        <taxon>Ascomycota</taxon>
        <taxon>Pezizomycotina</taxon>
        <taxon>Pezizomycetes</taxon>
        <taxon>Pezizales</taxon>
        <taxon>Pezizaceae</taxon>
        <taxon>Terfezia</taxon>
    </lineage>
</organism>
<dbReference type="GO" id="GO:0016020">
    <property type="term" value="C:membrane"/>
    <property type="evidence" value="ECO:0007669"/>
    <property type="project" value="TreeGrafter"/>
</dbReference>
<evidence type="ECO:0000256" key="3">
    <source>
        <dbReference type="SAM" id="Coils"/>
    </source>
</evidence>
<dbReference type="GO" id="GO:0019369">
    <property type="term" value="P:arachidonate metabolic process"/>
    <property type="evidence" value="ECO:0007669"/>
    <property type="project" value="TreeGrafter"/>
</dbReference>
<feature type="short sequence motif" description="GXGXXG" evidence="2">
    <location>
        <begin position="329"/>
        <end position="334"/>
    </location>
</feature>
<keyword evidence="7" id="KW-1185">Reference proteome</keyword>
<feature type="compositionally biased region" description="Basic and acidic residues" evidence="4">
    <location>
        <begin position="116"/>
        <end position="125"/>
    </location>
</feature>
<gene>
    <name evidence="6" type="ORF">L211DRAFT_817991</name>
</gene>
<evidence type="ECO:0000256" key="4">
    <source>
        <dbReference type="SAM" id="MobiDB-lite"/>
    </source>
</evidence>
<feature type="region of interest" description="Disordered" evidence="4">
    <location>
        <begin position="62"/>
        <end position="125"/>
    </location>
</feature>
<dbReference type="Gene3D" id="3.40.1090.10">
    <property type="entry name" value="Cytosolic phospholipase A2 catalytic domain"/>
    <property type="match status" value="2"/>
</dbReference>
<feature type="compositionally biased region" description="Low complexity" evidence="4">
    <location>
        <begin position="88"/>
        <end position="101"/>
    </location>
</feature>
<dbReference type="Proteomes" id="UP000267821">
    <property type="component" value="Unassembled WGS sequence"/>
</dbReference>
<feature type="domain" description="PNPLA" evidence="5">
    <location>
        <begin position="325"/>
        <end position="671"/>
    </location>
</feature>
<evidence type="ECO:0000259" key="5">
    <source>
        <dbReference type="PROSITE" id="PS51635"/>
    </source>
</evidence>
<keyword evidence="1" id="KW-0443">Lipid metabolism</keyword>
<evidence type="ECO:0000313" key="6">
    <source>
        <dbReference type="EMBL" id="RPB28375.1"/>
    </source>
</evidence>
<reference evidence="6 7" key="1">
    <citation type="journal article" date="2018" name="Nat. Ecol. Evol.">
        <title>Pezizomycetes genomes reveal the molecular basis of ectomycorrhizal truffle lifestyle.</title>
        <authorList>
            <person name="Murat C."/>
            <person name="Payen T."/>
            <person name="Noel B."/>
            <person name="Kuo A."/>
            <person name="Morin E."/>
            <person name="Chen J."/>
            <person name="Kohler A."/>
            <person name="Krizsan K."/>
            <person name="Balestrini R."/>
            <person name="Da Silva C."/>
            <person name="Montanini B."/>
            <person name="Hainaut M."/>
            <person name="Levati E."/>
            <person name="Barry K.W."/>
            <person name="Belfiori B."/>
            <person name="Cichocki N."/>
            <person name="Clum A."/>
            <person name="Dockter R.B."/>
            <person name="Fauchery L."/>
            <person name="Guy J."/>
            <person name="Iotti M."/>
            <person name="Le Tacon F."/>
            <person name="Lindquist E.A."/>
            <person name="Lipzen A."/>
            <person name="Malagnac F."/>
            <person name="Mello A."/>
            <person name="Molinier V."/>
            <person name="Miyauchi S."/>
            <person name="Poulain J."/>
            <person name="Riccioni C."/>
            <person name="Rubini A."/>
            <person name="Sitrit Y."/>
            <person name="Splivallo R."/>
            <person name="Traeger S."/>
            <person name="Wang M."/>
            <person name="Zifcakova L."/>
            <person name="Wipf D."/>
            <person name="Zambonelli A."/>
            <person name="Paolocci F."/>
            <person name="Nowrousian M."/>
            <person name="Ottonello S."/>
            <person name="Baldrian P."/>
            <person name="Spatafora J.W."/>
            <person name="Henrissat B."/>
            <person name="Nagy L.G."/>
            <person name="Aury J.M."/>
            <person name="Wincker P."/>
            <person name="Grigoriev I.V."/>
            <person name="Bonfante P."/>
            <person name="Martin F.M."/>
        </authorList>
    </citation>
    <scope>NUCLEOTIDE SEQUENCE [LARGE SCALE GENOMIC DNA]</scope>
    <source>
        <strain evidence="6 7">ATCC MYA-4762</strain>
    </source>
</reference>
<dbReference type="STRING" id="1051890.A0A3N4MIL6"/>
<keyword evidence="3" id="KW-0175">Coiled coil</keyword>
<dbReference type="PROSITE" id="PS51635">
    <property type="entry name" value="PNPLA"/>
    <property type="match status" value="1"/>
</dbReference>
<feature type="region of interest" description="Disordered" evidence="4">
    <location>
        <begin position="1"/>
        <end position="29"/>
    </location>
</feature>
<dbReference type="InterPro" id="IPR016035">
    <property type="entry name" value="Acyl_Trfase/lysoPLipase"/>
</dbReference>
<protein>
    <submittedName>
        <fullName evidence="6">FabD/lysophospholipase-like protein</fullName>
    </submittedName>
</protein>
<dbReference type="GO" id="GO:0047499">
    <property type="term" value="F:calcium-independent phospholipase A2 activity"/>
    <property type="evidence" value="ECO:0007669"/>
    <property type="project" value="TreeGrafter"/>
</dbReference>
<dbReference type="SUPFAM" id="SSF52151">
    <property type="entry name" value="FabD/lysophospholipase-like"/>
    <property type="match status" value="2"/>
</dbReference>
<evidence type="ECO:0000313" key="7">
    <source>
        <dbReference type="Proteomes" id="UP000267821"/>
    </source>
</evidence>
<comment type="caution">
    <text evidence="2">Lacks conserved residue(s) required for the propagation of feature annotation.</text>
</comment>
<dbReference type="PANTHER" id="PTHR24185">
    <property type="entry name" value="CALCIUM-INDEPENDENT PHOSPHOLIPASE A2-GAMMA"/>
    <property type="match status" value="1"/>
</dbReference>
<dbReference type="PANTHER" id="PTHR24185:SF4">
    <property type="entry name" value="SERINE HYDROLASE, PUTATIVE (AFU_ORTHOLOGUE AFUA_2G07870)-RELATED"/>
    <property type="match status" value="1"/>
</dbReference>
<dbReference type="EMBL" id="ML121529">
    <property type="protein sequence ID" value="RPB28375.1"/>
    <property type="molecule type" value="Genomic_DNA"/>
</dbReference>
<feature type="region of interest" description="Disordered" evidence="4">
    <location>
        <begin position="446"/>
        <end position="467"/>
    </location>
</feature>
<accession>A0A3N4MIL6</accession>
<evidence type="ECO:0000256" key="2">
    <source>
        <dbReference type="PROSITE-ProRule" id="PRU01161"/>
    </source>
</evidence>
<dbReference type="Pfam" id="PF01734">
    <property type="entry name" value="Patatin"/>
    <property type="match status" value="1"/>
</dbReference>
<evidence type="ECO:0000256" key="1">
    <source>
        <dbReference type="ARBA" id="ARBA00023098"/>
    </source>
</evidence>
<dbReference type="InterPro" id="IPR002641">
    <property type="entry name" value="PNPLA_dom"/>
</dbReference>
<proteinExistence type="predicted"/>
<feature type="coiled-coil region" evidence="3">
    <location>
        <begin position="289"/>
        <end position="319"/>
    </location>
</feature>
<sequence>MASTLFHPRARAATKGNAPTQSGANFQTEDNDIDDVVAAQEEAEIIIAYRLSPVQAKLLSPHRPRTSTITKRRDNFLSGSGAPPLPKSTAPPSTSGSTTSTLHAPSTSFPYCSGPGDHDQQDRLSEAARRCQEWVETRSGEVFLPDSCSASAIPQYSGAGTGNIKGSSQKCVPKVNLRDTGENKKVIDATERAWRDMVNNDPQVPIVPQTERRGCPALVFDEAVGGWGKKKLTESSLREPVVMGTAAHPATGEAQNLLPVCSPRPLRPPNRYHDKRRETVTSVITSEDKEEIRLNQLRLEREREKLLEERELRERNKKKPPLRLLSLDGGGIRGYTMILVLEELMHQCFVSIHGRAPDARKGERPSKPCEVFDLIGGTGIGGLIAIFLGRLRLSVTELKDMYPSLMQSILQHDKRMFGVPFRSTLFKASKLVEVLRTTIRQQGNITDSELPKDPFDSDDYDEETTPRWAKGYTTPVSSYAKSPTTPDWPTSAATFCDSTGIIQEYGNHTQRRKSLDDTLKSFSDGSNKGVARKGLFRGGFTKKSLNDLKACSPTVIEATEIPQIPKVGLKYCDATDLSVEGISDEMLYDARAGRCRTFVTAILKGSFYDQEPALLRSYNSPAEALLEPNCAIWQACAATTAVQMLFKPVQIGQHIFHDEGPGSYNPTPSVLKEAAEHLWRGREIGCITSIGTGKLGNGPSLEHAHSADRWEGHSGGVATLTAAKRRLGHKLDACEIIHRELNETTLQQYGVLTDDYFRFNVDLGLATSELSEWDNLAELNTMTKRYLGKVDVHDSLKECGRRLGAIEKIREKMIEAICPKQHSTILNPNYTCGELLHFKAELPADEPVSSVYHPVEHDTEAYAELPTQEVIDRSNREFFPPKLASHNTPAKRETFYIVSELPYFEIPPTSEKGL</sequence>
<dbReference type="OrthoDB" id="630895at2759"/>
<dbReference type="GO" id="GO:0046486">
    <property type="term" value="P:glycerolipid metabolic process"/>
    <property type="evidence" value="ECO:0007669"/>
    <property type="project" value="UniProtKB-ARBA"/>
</dbReference>
<name>A0A3N4MIL6_9PEZI</name>